<proteinExistence type="predicted"/>
<evidence type="ECO:0000313" key="3">
    <source>
        <dbReference type="Proteomes" id="UP000297975"/>
    </source>
</evidence>
<protein>
    <submittedName>
        <fullName evidence="2">Uncharacterized protein</fullName>
    </submittedName>
</protein>
<dbReference type="AlphaFoldDB" id="A0A4Y8IKW1"/>
<name>A0A4Y8IKW1_9BACI</name>
<keyword evidence="1" id="KW-0175">Coiled coil</keyword>
<dbReference type="OrthoDB" id="3540923at2"/>
<keyword evidence="3" id="KW-1185">Reference proteome</keyword>
<feature type="coiled-coil region" evidence="1">
    <location>
        <begin position="2"/>
        <end position="181"/>
    </location>
</feature>
<accession>A0A4Y8IKW1</accession>
<dbReference type="Proteomes" id="UP000297975">
    <property type="component" value="Unassembled WGS sequence"/>
</dbReference>
<sequence>MFQELNEQIVSVKEELKRKKKLTMQLQDYQSELSGVENNINRLSSQLTEEQSDVEKLEGVSLTNFFSTLAGTKYEKLKKENKEVLAVELQLEESENTRDEIKSSILDLQDKLGKLDSSEKTYNDLLAKKEQLIKETDNSYANELYDLSEKEGDLQAEIKEINEAINAGKRAESALRNAEESLNSAANWGTLDMMGGGMITGAVKHSKIDNASNEIHYAQSRMREFQKELLDINEMVHVDMDISGLLKFADFFFDGLIVDWMVQGKINDSLNQVQDNLSKVSSILRKLDDGLSNSERKLSIIKQERKSLVESFS</sequence>
<comment type="caution">
    <text evidence="2">The sequence shown here is derived from an EMBL/GenBank/DDBJ whole genome shotgun (WGS) entry which is preliminary data.</text>
</comment>
<reference evidence="2 3" key="1">
    <citation type="submission" date="2019-03" db="EMBL/GenBank/DDBJ databases">
        <authorList>
            <person name="He R.-H."/>
        </authorList>
    </citation>
    <scope>NUCLEOTIDE SEQUENCE [LARGE SCALE GENOMIC DNA]</scope>
    <source>
        <strain evidence="3">SH 714</strain>
    </source>
</reference>
<evidence type="ECO:0000256" key="1">
    <source>
        <dbReference type="SAM" id="Coils"/>
    </source>
</evidence>
<evidence type="ECO:0000313" key="2">
    <source>
        <dbReference type="EMBL" id="TFB21776.1"/>
    </source>
</evidence>
<dbReference type="EMBL" id="SOPW01000007">
    <property type="protein sequence ID" value="TFB21776.1"/>
    <property type="molecule type" value="Genomic_DNA"/>
</dbReference>
<dbReference type="Gene3D" id="1.10.287.1490">
    <property type="match status" value="1"/>
</dbReference>
<organism evidence="2 3">
    <name type="scientific">Filobacillus milosensis</name>
    <dbReference type="NCBI Taxonomy" id="94137"/>
    <lineage>
        <taxon>Bacteria</taxon>
        <taxon>Bacillati</taxon>
        <taxon>Bacillota</taxon>
        <taxon>Bacilli</taxon>
        <taxon>Bacillales</taxon>
        <taxon>Bacillaceae</taxon>
        <taxon>Filobacillus</taxon>
    </lineage>
</organism>
<gene>
    <name evidence="2" type="ORF">E3U55_08080</name>
</gene>
<dbReference type="RefSeq" id="WP_134339919.1">
    <property type="nucleotide sequence ID" value="NZ_SOPW01000007.1"/>
</dbReference>